<accession>A0A1N7RX85</accession>
<feature type="chain" id="PRO_5013360670" evidence="1">
    <location>
        <begin position="21"/>
        <end position="208"/>
    </location>
</feature>
<dbReference type="Proteomes" id="UP000187012">
    <property type="component" value="Unassembled WGS sequence"/>
</dbReference>
<keyword evidence="1" id="KW-0732">Signal</keyword>
<dbReference type="STRING" id="1247936.BN2475_220059"/>
<evidence type="ECO:0000313" key="2">
    <source>
        <dbReference type="EMBL" id="SIT39743.1"/>
    </source>
</evidence>
<dbReference type="EMBL" id="CYGX02000022">
    <property type="protein sequence ID" value="SIT39743.1"/>
    <property type="molecule type" value="Genomic_DNA"/>
</dbReference>
<organism evidence="2 3">
    <name type="scientific">Paraburkholderia ribeironis</name>
    <dbReference type="NCBI Taxonomy" id="1247936"/>
    <lineage>
        <taxon>Bacteria</taxon>
        <taxon>Pseudomonadati</taxon>
        <taxon>Pseudomonadota</taxon>
        <taxon>Betaproteobacteria</taxon>
        <taxon>Burkholderiales</taxon>
        <taxon>Burkholderiaceae</taxon>
        <taxon>Paraburkholderia</taxon>
    </lineage>
</organism>
<dbReference type="PROSITE" id="PS51257">
    <property type="entry name" value="PROKAR_LIPOPROTEIN"/>
    <property type="match status" value="1"/>
</dbReference>
<proteinExistence type="predicted"/>
<gene>
    <name evidence="2" type="ORF">BN2475_220059</name>
</gene>
<evidence type="ECO:0000256" key="1">
    <source>
        <dbReference type="SAM" id="SignalP"/>
    </source>
</evidence>
<feature type="signal peptide" evidence="1">
    <location>
        <begin position="1"/>
        <end position="20"/>
    </location>
</feature>
<protein>
    <submittedName>
        <fullName evidence="2">Putative lipoprotein</fullName>
    </submittedName>
</protein>
<name>A0A1N7RX85_9BURK</name>
<sequence length="208" mass="22013">MIKVTLICAALAAASLAGCAGPNADVHTARTAGAASATRALQGEPSYAFARMPSEDDSANRQRVEALLRDALAQHGFVNAADKSAHYLLSAAYDTRPATISVGGKECAAGECERRAEAPFALFGGRAYRHSLTLRFFDRMGGEERYKVSAVIADRNADPLQAMPLLVKSALAKLPFDEPSDWRVKLQMGEAGGAPNVISVEPLPTVDP</sequence>
<keyword evidence="3" id="KW-1185">Reference proteome</keyword>
<dbReference type="RefSeq" id="WP_094779572.1">
    <property type="nucleotide sequence ID" value="NZ_CYGX02000022.1"/>
</dbReference>
<reference evidence="2 3" key="1">
    <citation type="submission" date="2016-12" db="EMBL/GenBank/DDBJ databases">
        <authorList>
            <person name="Song W.-J."/>
            <person name="Kurnit D.M."/>
        </authorList>
    </citation>
    <scope>NUCLEOTIDE SEQUENCE [LARGE SCALE GENOMIC DNA]</scope>
    <source>
        <strain evidence="2 3">STM7296</strain>
    </source>
</reference>
<evidence type="ECO:0000313" key="3">
    <source>
        <dbReference type="Proteomes" id="UP000187012"/>
    </source>
</evidence>
<keyword evidence="2" id="KW-0449">Lipoprotein</keyword>
<dbReference type="AlphaFoldDB" id="A0A1N7RX85"/>
<dbReference type="OrthoDB" id="9026125at2"/>